<keyword evidence="3" id="KW-1185">Reference proteome</keyword>
<sequence length="123" mass="12705">MSQASPCSSPSPPRSQVHFDTRPGIGRGLGTRANTYSAAHNAAAMSSSTTMPVLPRNVSDVGAASGGFLSRMFGSTNKGHEKDREGAEGAETTETHGVGSAFRRLAHSKSALFRSQASQAQAA</sequence>
<gene>
    <name evidence="2" type="ORF">WOLCODRAFT_137467</name>
</gene>
<dbReference type="EMBL" id="KB468113">
    <property type="protein sequence ID" value="PCH41557.1"/>
    <property type="molecule type" value="Genomic_DNA"/>
</dbReference>
<feature type="compositionally biased region" description="Basic and acidic residues" evidence="1">
    <location>
        <begin position="78"/>
        <end position="87"/>
    </location>
</feature>
<dbReference type="OrthoDB" id="2780340at2759"/>
<feature type="region of interest" description="Disordered" evidence="1">
    <location>
        <begin position="1"/>
        <end position="32"/>
    </location>
</feature>
<accession>A0A2H3JZH4</accession>
<organism evidence="2 3">
    <name type="scientific">Wolfiporia cocos (strain MD-104)</name>
    <name type="common">Brown rot fungus</name>
    <dbReference type="NCBI Taxonomy" id="742152"/>
    <lineage>
        <taxon>Eukaryota</taxon>
        <taxon>Fungi</taxon>
        <taxon>Dikarya</taxon>
        <taxon>Basidiomycota</taxon>
        <taxon>Agaricomycotina</taxon>
        <taxon>Agaricomycetes</taxon>
        <taxon>Polyporales</taxon>
        <taxon>Phaeolaceae</taxon>
        <taxon>Wolfiporia</taxon>
    </lineage>
</organism>
<protein>
    <submittedName>
        <fullName evidence="2">Uncharacterized protein</fullName>
    </submittedName>
</protein>
<dbReference type="Proteomes" id="UP000218811">
    <property type="component" value="Unassembled WGS sequence"/>
</dbReference>
<dbReference type="AlphaFoldDB" id="A0A2H3JZH4"/>
<proteinExistence type="predicted"/>
<name>A0A2H3JZH4_WOLCO</name>
<evidence type="ECO:0000256" key="1">
    <source>
        <dbReference type="SAM" id="MobiDB-lite"/>
    </source>
</evidence>
<reference evidence="2 3" key="1">
    <citation type="journal article" date="2012" name="Science">
        <title>The Paleozoic origin of enzymatic lignin decomposition reconstructed from 31 fungal genomes.</title>
        <authorList>
            <person name="Floudas D."/>
            <person name="Binder M."/>
            <person name="Riley R."/>
            <person name="Barry K."/>
            <person name="Blanchette R.A."/>
            <person name="Henrissat B."/>
            <person name="Martinez A.T."/>
            <person name="Otillar R."/>
            <person name="Spatafora J.W."/>
            <person name="Yadav J.S."/>
            <person name="Aerts A."/>
            <person name="Benoit I."/>
            <person name="Boyd A."/>
            <person name="Carlson A."/>
            <person name="Copeland A."/>
            <person name="Coutinho P.M."/>
            <person name="de Vries R.P."/>
            <person name="Ferreira P."/>
            <person name="Findley K."/>
            <person name="Foster B."/>
            <person name="Gaskell J."/>
            <person name="Glotzer D."/>
            <person name="Gorecki P."/>
            <person name="Heitman J."/>
            <person name="Hesse C."/>
            <person name="Hori C."/>
            <person name="Igarashi K."/>
            <person name="Jurgens J.A."/>
            <person name="Kallen N."/>
            <person name="Kersten P."/>
            <person name="Kohler A."/>
            <person name="Kuees U."/>
            <person name="Kumar T.K.A."/>
            <person name="Kuo A."/>
            <person name="LaButti K."/>
            <person name="Larrondo L.F."/>
            <person name="Lindquist E."/>
            <person name="Ling A."/>
            <person name="Lombard V."/>
            <person name="Lucas S."/>
            <person name="Lundell T."/>
            <person name="Martin R."/>
            <person name="McLaughlin D.J."/>
            <person name="Morgenstern I."/>
            <person name="Morin E."/>
            <person name="Murat C."/>
            <person name="Nagy L.G."/>
            <person name="Nolan M."/>
            <person name="Ohm R.A."/>
            <person name="Patyshakuliyeva A."/>
            <person name="Rokas A."/>
            <person name="Ruiz-Duenas F.J."/>
            <person name="Sabat G."/>
            <person name="Salamov A."/>
            <person name="Samejima M."/>
            <person name="Schmutz J."/>
            <person name="Slot J.C."/>
            <person name="St John F."/>
            <person name="Stenlid J."/>
            <person name="Sun H."/>
            <person name="Sun S."/>
            <person name="Syed K."/>
            <person name="Tsang A."/>
            <person name="Wiebenga A."/>
            <person name="Young D."/>
            <person name="Pisabarro A."/>
            <person name="Eastwood D.C."/>
            <person name="Martin F."/>
            <person name="Cullen D."/>
            <person name="Grigoriev I.V."/>
            <person name="Hibbett D.S."/>
        </authorList>
    </citation>
    <scope>NUCLEOTIDE SEQUENCE [LARGE SCALE GENOMIC DNA]</scope>
    <source>
        <strain evidence="2 3">MD-104</strain>
    </source>
</reference>
<evidence type="ECO:0000313" key="2">
    <source>
        <dbReference type="EMBL" id="PCH41557.1"/>
    </source>
</evidence>
<evidence type="ECO:0000313" key="3">
    <source>
        <dbReference type="Proteomes" id="UP000218811"/>
    </source>
</evidence>
<feature type="region of interest" description="Disordered" evidence="1">
    <location>
        <begin position="65"/>
        <end position="103"/>
    </location>
</feature>